<proteinExistence type="predicted"/>
<accession>A0ABT3ZWT5</accession>
<dbReference type="SUPFAM" id="SSF51735">
    <property type="entry name" value="NAD(P)-binding Rossmann-fold domains"/>
    <property type="match status" value="1"/>
</dbReference>
<evidence type="ECO:0000313" key="3">
    <source>
        <dbReference type="Proteomes" id="UP001207654"/>
    </source>
</evidence>
<name>A0ABT3ZWT5_9BACT</name>
<dbReference type="InterPro" id="IPR051604">
    <property type="entry name" value="Ergot_Alk_Oxidoreductase"/>
</dbReference>
<feature type="domain" description="NmrA-like" evidence="1">
    <location>
        <begin position="2"/>
        <end position="251"/>
    </location>
</feature>
<dbReference type="PANTHER" id="PTHR43162:SF1">
    <property type="entry name" value="PRESTALK A DIFFERENTIATION PROTEIN A"/>
    <property type="match status" value="1"/>
</dbReference>
<dbReference type="CDD" id="cd05269">
    <property type="entry name" value="TMR_SDR_a"/>
    <property type="match status" value="1"/>
</dbReference>
<dbReference type="InterPro" id="IPR008030">
    <property type="entry name" value="NmrA-like"/>
</dbReference>
<comment type="caution">
    <text evidence="2">The sequence shown here is derived from an EMBL/GenBank/DDBJ whole genome shotgun (WGS) entry which is preliminary data.</text>
</comment>
<dbReference type="RefSeq" id="WP_267532844.1">
    <property type="nucleotide sequence ID" value="NZ_JAPNKA010000001.1"/>
</dbReference>
<dbReference type="PANTHER" id="PTHR43162">
    <property type="match status" value="1"/>
</dbReference>
<dbReference type="EMBL" id="JAPNKA010000001">
    <property type="protein sequence ID" value="MCY1073855.1"/>
    <property type="molecule type" value="Genomic_DNA"/>
</dbReference>
<protein>
    <submittedName>
        <fullName evidence="2">SDR family oxidoreductase</fullName>
    </submittedName>
</protein>
<evidence type="ECO:0000259" key="1">
    <source>
        <dbReference type="Pfam" id="PF05368"/>
    </source>
</evidence>
<gene>
    <name evidence="2" type="ORF">OV287_05105</name>
</gene>
<dbReference type="Proteomes" id="UP001207654">
    <property type="component" value="Unassembled WGS sequence"/>
</dbReference>
<reference evidence="2 3" key="1">
    <citation type="submission" date="2022-11" db="EMBL/GenBank/DDBJ databases">
        <title>Minimal conservation of predation-associated metabolite biosynthetic gene clusters underscores biosynthetic potential of Myxococcota including descriptions for ten novel species: Archangium lansinium sp. nov., Myxococcus landrumus sp. nov., Nannocystis bai.</title>
        <authorList>
            <person name="Ahearne A."/>
            <person name="Stevens C."/>
            <person name="Phillips K."/>
        </authorList>
    </citation>
    <scope>NUCLEOTIDE SEQUENCE [LARGE SCALE GENOMIC DNA]</scope>
    <source>
        <strain evidence="2 3">MIWBW</strain>
    </source>
</reference>
<dbReference type="Gene3D" id="3.40.50.720">
    <property type="entry name" value="NAD(P)-binding Rossmann-like Domain"/>
    <property type="match status" value="1"/>
</dbReference>
<sequence>MATTILVTGATGTIGSQVVSALKGRNDVTVRAAVRSAAKAESLKGANVTPVDFEYTKPELIQKAVAGVEKLFLVTPFTPDQVDLGARLVDFAKAAGVKHIVKLSAMGADFEPGIQLGRWHRTLERYIAGSGLTYTFLRPNNFMENFINFYPPGKDGNIYLPWGQGACSFIAGSDIAAVAVAALTSSAHENKAYNLTGPEAFTIGQAAATIGEVSGKKANYVDVPEAAAQKAMLDMGMPAGLVDAMMELHAIDKAGYAGEVTDAVKKITGRAPMTFASFARQHAAAWK</sequence>
<dbReference type="Gene3D" id="3.90.25.10">
    <property type="entry name" value="UDP-galactose 4-epimerase, domain 1"/>
    <property type="match status" value="1"/>
</dbReference>
<keyword evidence="3" id="KW-1185">Reference proteome</keyword>
<evidence type="ECO:0000313" key="2">
    <source>
        <dbReference type="EMBL" id="MCY1073855.1"/>
    </source>
</evidence>
<dbReference type="InterPro" id="IPR036291">
    <property type="entry name" value="NAD(P)-bd_dom_sf"/>
</dbReference>
<dbReference type="Pfam" id="PF05368">
    <property type="entry name" value="NmrA"/>
    <property type="match status" value="1"/>
</dbReference>
<organism evidence="2 3">
    <name type="scientific">Archangium lansingense</name>
    <dbReference type="NCBI Taxonomy" id="2995310"/>
    <lineage>
        <taxon>Bacteria</taxon>
        <taxon>Pseudomonadati</taxon>
        <taxon>Myxococcota</taxon>
        <taxon>Myxococcia</taxon>
        <taxon>Myxococcales</taxon>
        <taxon>Cystobacterineae</taxon>
        <taxon>Archangiaceae</taxon>
        <taxon>Archangium</taxon>
    </lineage>
</organism>